<evidence type="ECO:0000313" key="3">
    <source>
        <dbReference type="Proteomes" id="UP000434052"/>
    </source>
</evidence>
<dbReference type="AlphaFoldDB" id="A0A6P1ZBE3"/>
<accession>A0A6P1ZBE3</accession>
<protein>
    <recommendedName>
        <fullName evidence="1">Ryanodine receptor Ryr domain-containing protein</fullName>
    </recommendedName>
</protein>
<proteinExistence type="predicted"/>
<evidence type="ECO:0000313" key="2">
    <source>
        <dbReference type="EMBL" id="TVM31214.1"/>
    </source>
</evidence>
<dbReference type="Pfam" id="PF02026">
    <property type="entry name" value="RyR"/>
    <property type="match status" value="1"/>
</dbReference>
<organism evidence="2 3">
    <name type="scientific">Oceanidesulfovibrio marinus</name>
    <dbReference type="NCBI Taxonomy" id="370038"/>
    <lineage>
        <taxon>Bacteria</taxon>
        <taxon>Pseudomonadati</taxon>
        <taxon>Thermodesulfobacteriota</taxon>
        <taxon>Desulfovibrionia</taxon>
        <taxon>Desulfovibrionales</taxon>
        <taxon>Desulfovibrionaceae</taxon>
        <taxon>Oceanidesulfovibrio</taxon>
    </lineage>
</organism>
<reference evidence="2 3" key="1">
    <citation type="submission" date="2018-06" db="EMBL/GenBank/DDBJ databases">
        <title>Complete genome of Desulfovibrio marinus P48SEP.</title>
        <authorList>
            <person name="Crispim J.S."/>
            <person name="Vidigal P.M.P."/>
            <person name="Silva L.C.F."/>
            <person name="Araujo L.C."/>
            <person name="Laguardia C.N."/>
            <person name="Dias R.S."/>
            <person name="Sousa M.P."/>
            <person name="Paula S.O."/>
            <person name="Silva C."/>
        </authorList>
    </citation>
    <scope>NUCLEOTIDE SEQUENCE [LARGE SCALE GENOMIC DNA]</scope>
    <source>
        <strain evidence="2 3">P48SEP</strain>
    </source>
</reference>
<comment type="caution">
    <text evidence="2">The sequence shown here is derived from an EMBL/GenBank/DDBJ whole genome shotgun (WGS) entry which is preliminary data.</text>
</comment>
<dbReference type="RefSeq" id="WP_144307000.1">
    <property type="nucleotide sequence ID" value="NZ_QMIF01000017.1"/>
</dbReference>
<feature type="domain" description="Ryanodine receptor Ryr" evidence="1">
    <location>
        <begin position="62"/>
        <end position="105"/>
    </location>
</feature>
<sequence>MTTKAHTENIARVCHEANRAWCAINGDTSQQPWEEAEGWQRDSAIKGVEFTLANPDAPDSAQHDAWMADKLAQGWTYGPVKDAGAKTHPCLVPFEELPPMQQAKNKLFKAVVLALA</sequence>
<dbReference type="Proteomes" id="UP000434052">
    <property type="component" value="Unassembled WGS sequence"/>
</dbReference>
<evidence type="ECO:0000259" key="1">
    <source>
        <dbReference type="Pfam" id="PF02026"/>
    </source>
</evidence>
<dbReference type="OrthoDB" id="4228364at2"/>
<dbReference type="Gene3D" id="6.20.350.10">
    <property type="match status" value="1"/>
</dbReference>
<dbReference type="InterPro" id="IPR003032">
    <property type="entry name" value="Ryanodine_rcpt"/>
</dbReference>
<gene>
    <name evidence="2" type="ORF">DQK91_19075</name>
</gene>
<dbReference type="EMBL" id="QMIF01000017">
    <property type="protein sequence ID" value="TVM31214.1"/>
    <property type="molecule type" value="Genomic_DNA"/>
</dbReference>
<name>A0A6P1ZBE3_9BACT</name>